<evidence type="ECO:0000256" key="4">
    <source>
        <dbReference type="ARBA" id="ARBA00022679"/>
    </source>
</evidence>
<feature type="transmembrane region" description="Helical" evidence="8">
    <location>
        <begin position="86"/>
        <end position="103"/>
    </location>
</feature>
<name>A0ABW9G6F1_9GAMM</name>
<feature type="transmembrane region" description="Helical" evidence="8">
    <location>
        <begin position="308"/>
        <end position="326"/>
    </location>
</feature>
<feature type="domain" description="Glycosyltransferase RgtA/B/C/D-like" evidence="9">
    <location>
        <begin position="63"/>
        <end position="222"/>
    </location>
</feature>
<dbReference type="EMBL" id="JBEQCT010000002">
    <property type="protein sequence ID" value="MFM2484959.1"/>
    <property type="molecule type" value="Genomic_DNA"/>
</dbReference>
<keyword evidence="11" id="KW-1185">Reference proteome</keyword>
<dbReference type="RefSeq" id="WP_408623147.1">
    <property type="nucleotide sequence ID" value="NZ_JBEQCT010000002.1"/>
</dbReference>
<dbReference type="PANTHER" id="PTHR33908">
    <property type="entry name" value="MANNOSYLTRANSFERASE YKCB-RELATED"/>
    <property type="match status" value="1"/>
</dbReference>
<feature type="transmembrane region" description="Helical" evidence="8">
    <location>
        <begin position="250"/>
        <end position="271"/>
    </location>
</feature>
<evidence type="ECO:0000256" key="8">
    <source>
        <dbReference type="SAM" id="Phobius"/>
    </source>
</evidence>
<keyword evidence="4" id="KW-0808">Transferase</keyword>
<feature type="transmembrane region" description="Helical" evidence="8">
    <location>
        <begin position="171"/>
        <end position="194"/>
    </location>
</feature>
<feature type="transmembrane region" description="Helical" evidence="8">
    <location>
        <begin position="141"/>
        <end position="159"/>
    </location>
</feature>
<keyword evidence="5 8" id="KW-0812">Transmembrane</keyword>
<sequence length="497" mass="56694">MKSDMSTFALKQPNDQPNKWLIALLVALFICRLWTLGPLHLALFYDEAYYHFWATHLDFGYYSKPPLVAWLIALSTGIFGHSHEWAVRLTSPLLYAGAAFFVYRLGKTLYNSQVGLWAALIFYSSPLVTFNSIFITTDAPLLFFWALTSWLFVCALRTQKLSWWTLCGLSAGLGLLSKYTMAVLILGLAVYFILQKAYPRAGKGPWIALLLALAVFSPNLWWNAQYGFISFVHTAQISKLEEQLFHFNKFFEFLGSQFLVFGPIAMALLFAYSLRLKREKDGLLLFAISWPLLLVMFVQAFLSHANANWAAPVYLGASLIVAAGLVRHQANKLIGTLVGINIALAVLLFSYPSIQRALSIQPSSHNTPYRRVLGWRELMTNIKEKYPQASQMNWISGSRMLLSYANYYLSDWPHHQAVKVFSFNPSRQIDDQFELRYDVANSHQTNFVFITQIPRQLQGCFKTSKLLGKVGQTTYPLLKRTVYLYQVTGFQGYEHCH</sequence>
<dbReference type="Pfam" id="PF13231">
    <property type="entry name" value="PMT_2"/>
    <property type="match status" value="1"/>
</dbReference>
<keyword evidence="7 8" id="KW-0472">Membrane</keyword>
<evidence type="ECO:0000256" key="6">
    <source>
        <dbReference type="ARBA" id="ARBA00022989"/>
    </source>
</evidence>
<evidence type="ECO:0000313" key="10">
    <source>
        <dbReference type="EMBL" id="MFM2484959.1"/>
    </source>
</evidence>
<organism evidence="10 11">
    <name type="scientific">Celerinatantimonas yamalensis</name>
    <dbReference type="NCBI Taxonomy" id="559956"/>
    <lineage>
        <taxon>Bacteria</taxon>
        <taxon>Pseudomonadati</taxon>
        <taxon>Pseudomonadota</taxon>
        <taxon>Gammaproteobacteria</taxon>
        <taxon>Celerinatantimonadaceae</taxon>
        <taxon>Celerinatantimonas</taxon>
    </lineage>
</organism>
<comment type="subcellular location">
    <subcellularLocation>
        <location evidence="1">Cell membrane</location>
        <topology evidence="1">Multi-pass membrane protein</topology>
    </subcellularLocation>
</comment>
<feature type="transmembrane region" description="Helical" evidence="8">
    <location>
        <begin position="206"/>
        <end position="224"/>
    </location>
</feature>
<evidence type="ECO:0000256" key="2">
    <source>
        <dbReference type="ARBA" id="ARBA00022475"/>
    </source>
</evidence>
<evidence type="ECO:0000256" key="7">
    <source>
        <dbReference type="ARBA" id="ARBA00023136"/>
    </source>
</evidence>
<evidence type="ECO:0000256" key="3">
    <source>
        <dbReference type="ARBA" id="ARBA00022676"/>
    </source>
</evidence>
<gene>
    <name evidence="10" type="ORF">ABUE30_07750</name>
</gene>
<dbReference type="InterPro" id="IPR050297">
    <property type="entry name" value="LipidA_mod_glycosyltrf_83"/>
</dbReference>
<feature type="transmembrane region" description="Helical" evidence="8">
    <location>
        <begin position="283"/>
        <end position="302"/>
    </location>
</feature>
<dbReference type="Proteomes" id="UP001629953">
    <property type="component" value="Unassembled WGS sequence"/>
</dbReference>
<proteinExistence type="predicted"/>
<protein>
    <submittedName>
        <fullName evidence="10">Glycosyltransferase family 39 protein</fullName>
    </submittedName>
</protein>
<evidence type="ECO:0000313" key="11">
    <source>
        <dbReference type="Proteomes" id="UP001629953"/>
    </source>
</evidence>
<accession>A0ABW9G6F1</accession>
<evidence type="ECO:0000256" key="5">
    <source>
        <dbReference type="ARBA" id="ARBA00022692"/>
    </source>
</evidence>
<reference evidence="10 11" key="1">
    <citation type="journal article" date="2013" name="Int. J. Syst. Evol. Microbiol.">
        <title>Celerinatantimonas yamalensis sp. nov., a cold-adapted diazotrophic bacterium from a cold permafrost brine.</title>
        <authorList>
            <person name="Shcherbakova V."/>
            <person name="Chuvilskaya N."/>
            <person name="Rivkina E."/>
            <person name="Demidov N."/>
            <person name="Uchaeva V."/>
            <person name="Suetin S."/>
            <person name="Suzina N."/>
            <person name="Gilichinsky D."/>
        </authorList>
    </citation>
    <scope>NUCLEOTIDE SEQUENCE [LARGE SCALE GENOMIC DNA]</scope>
    <source>
        <strain evidence="10 11">C7</strain>
    </source>
</reference>
<dbReference type="PANTHER" id="PTHR33908:SF11">
    <property type="entry name" value="MEMBRANE PROTEIN"/>
    <property type="match status" value="1"/>
</dbReference>
<feature type="transmembrane region" description="Helical" evidence="8">
    <location>
        <begin position="20"/>
        <end position="41"/>
    </location>
</feature>
<evidence type="ECO:0000259" key="9">
    <source>
        <dbReference type="Pfam" id="PF13231"/>
    </source>
</evidence>
<comment type="caution">
    <text evidence="10">The sequence shown here is derived from an EMBL/GenBank/DDBJ whole genome shotgun (WGS) entry which is preliminary data.</text>
</comment>
<keyword evidence="2" id="KW-1003">Cell membrane</keyword>
<feature type="transmembrane region" description="Helical" evidence="8">
    <location>
        <begin position="61"/>
        <end position="79"/>
    </location>
</feature>
<feature type="transmembrane region" description="Helical" evidence="8">
    <location>
        <begin position="333"/>
        <end position="354"/>
    </location>
</feature>
<dbReference type="InterPro" id="IPR038731">
    <property type="entry name" value="RgtA/B/C-like"/>
</dbReference>
<feature type="transmembrane region" description="Helical" evidence="8">
    <location>
        <begin position="115"/>
        <end position="134"/>
    </location>
</feature>
<keyword evidence="3" id="KW-0328">Glycosyltransferase</keyword>
<keyword evidence="6 8" id="KW-1133">Transmembrane helix</keyword>
<evidence type="ECO:0000256" key="1">
    <source>
        <dbReference type="ARBA" id="ARBA00004651"/>
    </source>
</evidence>